<dbReference type="SUPFAM" id="SSF81382">
    <property type="entry name" value="Skp1 dimerisation domain-like"/>
    <property type="match status" value="1"/>
</dbReference>
<dbReference type="Proteomes" id="UP000887574">
    <property type="component" value="Unplaced"/>
</dbReference>
<reference evidence="2" key="1">
    <citation type="submission" date="2022-11" db="UniProtKB">
        <authorList>
            <consortium name="WormBaseParasite"/>
        </authorList>
    </citation>
    <scope>IDENTIFICATION</scope>
</reference>
<protein>
    <submittedName>
        <fullName evidence="2">Uncharacterized protein</fullName>
    </submittedName>
</protein>
<dbReference type="WBParaSite" id="jg12928">
    <property type="protein sequence ID" value="jg12928"/>
    <property type="gene ID" value="jg12928"/>
</dbReference>
<dbReference type="InterPro" id="IPR036296">
    <property type="entry name" value="SKP1-like_dim_sf"/>
</dbReference>
<proteinExistence type="predicted"/>
<organism evidence="1 2">
    <name type="scientific">Ditylenchus dipsaci</name>
    <dbReference type="NCBI Taxonomy" id="166011"/>
    <lineage>
        <taxon>Eukaryota</taxon>
        <taxon>Metazoa</taxon>
        <taxon>Ecdysozoa</taxon>
        <taxon>Nematoda</taxon>
        <taxon>Chromadorea</taxon>
        <taxon>Rhabditida</taxon>
        <taxon>Tylenchina</taxon>
        <taxon>Tylenchomorpha</taxon>
        <taxon>Sphaerularioidea</taxon>
        <taxon>Anguinidae</taxon>
        <taxon>Anguininae</taxon>
        <taxon>Ditylenchus</taxon>
    </lineage>
</organism>
<name>A0A915CWC3_9BILA</name>
<dbReference type="AlphaFoldDB" id="A0A915CWC3"/>
<dbReference type="InterPro" id="IPR011333">
    <property type="entry name" value="SKP1/BTB/POZ_sf"/>
</dbReference>
<evidence type="ECO:0000313" key="2">
    <source>
        <dbReference type="WBParaSite" id="jg12928"/>
    </source>
</evidence>
<evidence type="ECO:0000313" key="1">
    <source>
        <dbReference type="Proteomes" id="UP000887574"/>
    </source>
</evidence>
<keyword evidence="1" id="KW-1185">Reference proteome</keyword>
<dbReference type="GO" id="GO:0006511">
    <property type="term" value="P:ubiquitin-dependent protein catabolic process"/>
    <property type="evidence" value="ECO:0007669"/>
    <property type="project" value="InterPro"/>
</dbReference>
<dbReference type="Gene3D" id="3.30.710.10">
    <property type="entry name" value="Potassium Channel Kv1.1, Chain A"/>
    <property type="match status" value="1"/>
</dbReference>
<accession>A0A915CWC3</accession>
<sequence>MLQAMRVASQFPEHGRLQNFHWRHCACRTRSAATVQYFQAKVRALQPGCCLILFSVKEIKTPVFCKVVEWCRNHVGVPEPVVRVDPNTGERIWFDLTDYERNFFEVPVDELAELLSAGNYLDLKSLYLFGCQSMAA</sequence>